<accession>A0ABT2EI64</accession>
<dbReference type="RefSeq" id="WP_411956311.1">
    <property type="nucleotide sequence ID" value="NZ_JANUCP010000001.1"/>
</dbReference>
<keyword evidence="6 7" id="KW-0456">Lyase</keyword>
<dbReference type="NCBIfam" id="NF003793">
    <property type="entry name" value="PRK05382.1"/>
    <property type="match status" value="1"/>
</dbReference>
<keyword evidence="7" id="KW-0274">FAD</keyword>
<comment type="similarity">
    <text evidence="2 7 8">Belongs to the chorismate synthase family.</text>
</comment>
<dbReference type="PROSITE" id="PS00787">
    <property type="entry name" value="CHORISMATE_SYNTHASE_1"/>
    <property type="match status" value="1"/>
</dbReference>
<keyword evidence="5 7" id="KW-0057">Aromatic amino acid biosynthesis</keyword>
<evidence type="ECO:0000256" key="5">
    <source>
        <dbReference type="ARBA" id="ARBA00023141"/>
    </source>
</evidence>
<dbReference type="PIRSF" id="PIRSF001456">
    <property type="entry name" value="Chorismate_synth"/>
    <property type="match status" value="1"/>
</dbReference>
<feature type="binding site" evidence="7">
    <location>
        <begin position="137"/>
        <end position="139"/>
    </location>
    <ligand>
        <name>FMN</name>
        <dbReference type="ChEBI" id="CHEBI:58210"/>
    </ligand>
</feature>
<dbReference type="HAMAP" id="MF_00300">
    <property type="entry name" value="Chorismate_synth"/>
    <property type="match status" value="1"/>
</dbReference>
<feature type="binding site" evidence="7">
    <location>
        <position position="43"/>
    </location>
    <ligand>
        <name>NADP(+)</name>
        <dbReference type="ChEBI" id="CHEBI:58349"/>
    </ligand>
</feature>
<comment type="caution">
    <text evidence="9">The sequence shown here is derived from an EMBL/GenBank/DDBJ whole genome shotgun (WGS) entry which is preliminary data.</text>
</comment>
<keyword evidence="10" id="KW-1185">Reference proteome</keyword>
<feature type="binding site" evidence="7">
    <location>
        <begin position="324"/>
        <end position="328"/>
    </location>
    <ligand>
        <name>FMN</name>
        <dbReference type="ChEBI" id="CHEBI:58210"/>
    </ligand>
</feature>
<evidence type="ECO:0000256" key="1">
    <source>
        <dbReference type="ARBA" id="ARBA00005044"/>
    </source>
</evidence>
<evidence type="ECO:0000313" key="9">
    <source>
        <dbReference type="EMBL" id="MCS3917644.1"/>
    </source>
</evidence>
<protein>
    <recommendedName>
        <fullName evidence="3 7">Chorismate synthase</fullName>
        <shortName evidence="7">CS</shortName>
        <ecNumber evidence="3 7">4.2.3.5</ecNumber>
    </recommendedName>
    <alternativeName>
        <fullName evidence="7">5-enolpyruvylshikimate-3-phosphate phospholyase</fullName>
    </alternativeName>
</protein>
<feature type="binding site" evidence="7">
    <location>
        <position position="350"/>
    </location>
    <ligand>
        <name>FMN</name>
        <dbReference type="ChEBI" id="CHEBI:58210"/>
    </ligand>
</feature>
<comment type="catalytic activity">
    <reaction evidence="7 8">
        <text>5-O-(1-carboxyvinyl)-3-phosphoshikimate = chorismate + phosphate</text>
        <dbReference type="Rhea" id="RHEA:21020"/>
        <dbReference type="ChEBI" id="CHEBI:29748"/>
        <dbReference type="ChEBI" id="CHEBI:43474"/>
        <dbReference type="ChEBI" id="CHEBI:57701"/>
        <dbReference type="EC" id="4.2.3.5"/>
    </reaction>
</comment>
<keyword evidence="7" id="KW-0288">FMN</keyword>
<dbReference type="PROSITE" id="PS00788">
    <property type="entry name" value="CHORISMATE_SYNTHASE_2"/>
    <property type="match status" value="1"/>
</dbReference>
<dbReference type="GO" id="GO:0004107">
    <property type="term" value="F:chorismate synthase activity"/>
    <property type="evidence" value="ECO:0007669"/>
    <property type="project" value="UniProtKB-EC"/>
</dbReference>
<dbReference type="PROSITE" id="PS00789">
    <property type="entry name" value="CHORISMATE_SYNTHASE_3"/>
    <property type="match status" value="1"/>
</dbReference>
<dbReference type="SUPFAM" id="SSF103263">
    <property type="entry name" value="Chorismate synthase, AroC"/>
    <property type="match status" value="1"/>
</dbReference>
<evidence type="ECO:0000256" key="8">
    <source>
        <dbReference type="RuleBase" id="RU000605"/>
    </source>
</evidence>
<reference evidence="9 10" key="1">
    <citation type="submission" date="2022-08" db="EMBL/GenBank/DDBJ databases">
        <title>Bacterial and archaeal communities from various locations to study Microbial Dark Matter (Phase II).</title>
        <authorList>
            <person name="Stepanauskas R."/>
        </authorList>
    </citation>
    <scope>NUCLEOTIDE SEQUENCE [LARGE SCALE GENOMIC DNA]</scope>
    <source>
        <strain evidence="9 10">PD1</strain>
    </source>
</reference>
<evidence type="ECO:0000256" key="4">
    <source>
        <dbReference type="ARBA" id="ARBA00022605"/>
    </source>
</evidence>
<comment type="cofactor">
    <cofactor evidence="7 8">
        <name>FMNH2</name>
        <dbReference type="ChEBI" id="CHEBI:57618"/>
    </cofactor>
    <text evidence="7 8">Reduced FMN (FMNH(2)).</text>
</comment>
<dbReference type="InterPro" id="IPR035904">
    <property type="entry name" value="Chorismate_synth_AroC_sf"/>
</dbReference>
<dbReference type="InterPro" id="IPR000453">
    <property type="entry name" value="Chorismate_synth"/>
</dbReference>
<dbReference type="Pfam" id="PF01264">
    <property type="entry name" value="Chorismate_synt"/>
    <property type="match status" value="1"/>
</dbReference>
<comment type="caution">
    <text evidence="7">Lacks conserved residue(s) required for the propagation of feature annotation.</text>
</comment>
<dbReference type="Gene3D" id="3.60.150.10">
    <property type="entry name" value="Chorismate synthase AroC"/>
    <property type="match status" value="1"/>
</dbReference>
<evidence type="ECO:0000256" key="6">
    <source>
        <dbReference type="ARBA" id="ARBA00023239"/>
    </source>
</evidence>
<comment type="pathway">
    <text evidence="1 7 8">Metabolic intermediate biosynthesis; chorismate biosynthesis; chorismate from D-erythrose 4-phosphate and phosphoenolpyruvate: step 7/7.</text>
</comment>
<evidence type="ECO:0000256" key="7">
    <source>
        <dbReference type="HAMAP-Rule" id="MF_00300"/>
    </source>
</evidence>
<dbReference type="InterPro" id="IPR020541">
    <property type="entry name" value="Chorismate_synthase_CS"/>
</dbReference>
<name>A0ABT2EI64_9BACT</name>
<comment type="function">
    <text evidence="7">Catalyzes the anti-1,4-elimination of the C-3 phosphate and the C-6 proR hydrogen from 5-enolpyruvylshikimate-3-phosphate (EPSP) to yield chorismate, which is the branch point compound that serves as the starting substrate for the three terminal pathways of aromatic amino acid biosynthesis. This reaction introduces a second double bond into the aromatic ring system.</text>
</comment>
<proteinExistence type="inferred from homology"/>
<sequence>MLAKLRFLTAGESHGPALTVILEGIPAGLPLKPEDVNRDLRRRQKGYGRGLRSRKIESDSVRFLSGVRHGRTIGSPIAMLIENRDFENWRLAMSPEPLDELIPEEKLRPFFVPRPGHADLAGAVKFLTKDLRPVLERASARETAARVAAGAVAKKLLSEIGVQIVSHVAAIGYVTANIDASQMPLTEIVERTEASELRCLDPEAEAQMKQLIDEAMSKGETLGGIFEVIADGVPIGLGSHVQWDKKLDGRLAQAVMSIPAVKGVEIGRAFELAQRFGSQVHDPFLAPNPNAPDWRFFPRASNNAGGLEGGITNGERIVVRGAMKPISTLRSPLPSVDLRTLQPARAHVERSDVCAVPAAAVVAEAMVALVIADAVLEKFGGDSMEELKANINRFRESVRNWMAGGEPDAHPEKNQAPNS</sequence>
<feature type="binding site" evidence="7">
    <location>
        <position position="309"/>
    </location>
    <ligand>
        <name>FMN</name>
        <dbReference type="ChEBI" id="CHEBI:58210"/>
    </ligand>
</feature>
<dbReference type="CDD" id="cd07304">
    <property type="entry name" value="Chorismate_synthase"/>
    <property type="match status" value="1"/>
</dbReference>
<dbReference type="PANTHER" id="PTHR21085">
    <property type="entry name" value="CHORISMATE SYNTHASE"/>
    <property type="match status" value="1"/>
</dbReference>
<evidence type="ECO:0000313" key="10">
    <source>
        <dbReference type="Proteomes" id="UP001204798"/>
    </source>
</evidence>
<dbReference type="EC" id="4.2.3.5" evidence="3 7"/>
<feature type="binding site" evidence="7">
    <location>
        <position position="49"/>
    </location>
    <ligand>
        <name>NADP(+)</name>
        <dbReference type="ChEBI" id="CHEBI:58349"/>
    </ligand>
</feature>
<gene>
    <name evidence="7" type="primary">aroC</name>
    <name evidence="9" type="ORF">M2350_000041</name>
</gene>
<dbReference type="NCBIfam" id="TIGR00033">
    <property type="entry name" value="aroC"/>
    <property type="match status" value="1"/>
</dbReference>
<dbReference type="Proteomes" id="UP001204798">
    <property type="component" value="Unassembled WGS sequence"/>
</dbReference>
<keyword evidence="4 7" id="KW-0028">Amino-acid biosynthesis</keyword>
<dbReference type="PANTHER" id="PTHR21085:SF0">
    <property type="entry name" value="CHORISMATE SYNTHASE"/>
    <property type="match status" value="1"/>
</dbReference>
<organism evidence="9 10">
    <name type="scientific">Candidatus Fervidibacter sacchari</name>
    <dbReference type="NCBI Taxonomy" id="1448929"/>
    <lineage>
        <taxon>Bacteria</taxon>
        <taxon>Candidatus Fervidibacterota</taxon>
        <taxon>Candidatus Fervidibacter</taxon>
    </lineage>
</organism>
<comment type="subunit">
    <text evidence="7">Homotetramer.</text>
</comment>
<evidence type="ECO:0000256" key="2">
    <source>
        <dbReference type="ARBA" id="ARBA00008014"/>
    </source>
</evidence>
<keyword evidence="7" id="KW-0285">Flavoprotein</keyword>
<keyword evidence="7" id="KW-0521">NADP</keyword>
<evidence type="ECO:0000256" key="3">
    <source>
        <dbReference type="ARBA" id="ARBA00013036"/>
    </source>
</evidence>
<dbReference type="EMBL" id="JANUCP010000001">
    <property type="protein sequence ID" value="MCS3917644.1"/>
    <property type="molecule type" value="Genomic_DNA"/>
</dbReference>